<dbReference type="KEGG" id="vg:922192"/>
<keyword evidence="3" id="KW-1185">Reference proteome</keyword>
<evidence type="ECO:0000313" key="2">
    <source>
        <dbReference type="EMBL" id="QHN73901.1"/>
    </source>
</evidence>
<dbReference type="Proteomes" id="UP000202667">
    <property type="component" value="Segment"/>
</dbReference>
<dbReference type="RefSeq" id="NP_258319.1">
    <property type="nucleotide sequence ID" value="NC_003102.1"/>
</dbReference>
<accession>Q91BH4</accession>
<dbReference type="Pfam" id="PF06033">
    <property type="entry name" value="DUF918"/>
    <property type="match status" value="1"/>
</dbReference>
<sequence>MFASSIGARYLERDGYAIDLRQVPYEQVENCTNCEEYIIFLNVKLAFFCNFHIKSSMSLESISLYTFMHARHCAGNDDYVRTDDVLDFVERMHRDGDVVHINIHPWLRIVIAKKIRADERYHQRITGYMDFEKRLDYPDTLSAITDYNGTRDILDSYYEKAIYDNLCATNTNE</sequence>
<organismHost>
    <name type="scientific">Lepidoptera</name>
    <name type="common">moths &amp; butterflies</name>
    <dbReference type="NCBI Taxonomy" id="7088"/>
</organismHost>
<reference evidence="1 3" key="1">
    <citation type="journal article" date="2001" name="Virology">
        <title>Sequence analysis of the Spodoptera litura multicapsid nucleopolyhedrovirus genome.</title>
        <authorList>
            <person name="Pang Y."/>
            <person name="Yu J."/>
            <person name="Wang L."/>
            <person name="Hu X."/>
            <person name="Bao W."/>
            <person name="Li G."/>
            <person name="Chen C."/>
            <person name="Han H."/>
            <person name="Hu S."/>
            <person name="Yang H."/>
        </authorList>
    </citation>
    <scope>NUCLEOTIDE SEQUENCE [LARGE SCALE GENOMIC DNA]</scope>
    <source>
        <strain evidence="1 3">G2</strain>
    </source>
</reference>
<dbReference type="InterPro" id="IPR009264">
    <property type="entry name" value="AcMNPV_Orf57"/>
</dbReference>
<protein>
    <submittedName>
        <fullName evidence="1">Uncharacterized protein</fullName>
    </submittedName>
</protein>
<reference evidence="2" key="2">
    <citation type="journal article" date="2019" name="Viruses">
        <title>Identification of Loci Associated with Enhanced Virulence in Spodoptera litura Nucleopolyhedrovirus Isolates Using Deep Sequencing.</title>
        <authorList>
            <person name="Zwart M.P."/>
            <person name="Ali G."/>
            <person name="Strien E.A.V."/>
            <person name="Schijlen E.G.W.M."/>
            <person name="Wang M."/>
            <person name="Werf W.V."/>
            <person name="Vlak J.M."/>
        </authorList>
    </citation>
    <scope>NUCLEOTIDE SEQUENCE</scope>
    <source>
        <strain evidence="2">G2</strain>
    </source>
</reference>
<gene>
    <name evidence="2" type="primary">ORF51</name>
</gene>
<dbReference type="OrthoDB" id="19330at10239"/>
<dbReference type="EMBL" id="AF325155">
    <property type="protein sequence ID" value="AAL01736.1"/>
    <property type="molecule type" value="Genomic_DNA"/>
</dbReference>
<name>Q91BH4_NPVST</name>
<organism evidence="1 3">
    <name type="scientific">Spodoptera litura multicapsid nucleopolyhedrovirus</name>
    <name type="common">SpltMNPV</name>
    <dbReference type="NCBI Taxonomy" id="46242"/>
    <lineage>
        <taxon>Viruses</taxon>
        <taxon>Viruses incertae sedis</taxon>
        <taxon>Naldaviricetes</taxon>
        <taxon>Lefavirales</taxon>
        <taxon>Baculoviridae</taxon>
        <taxon>Alphabaculovirus</taxon>
        <taxon>Alphabaculovirus spliturae</taxon>
    </lineage>
</organism>
<proteinExistence type="predicted"/>
<evidence type="ECO:0000313" key="1">
    <source>
        <dbReference type="EMBL" id="AAL01736.1"/>
    </source>
</evidence>
<dbReference type="EMBL" id="MN342245">
    <property type="protein sequence ID" value="QHN73901.1"/>
    <property type="molecule type" value="Genomic_DNA"/>
</dbReference>
<evidence type="ECO:0000313" key="3">
    <source>
        <dbReference type="Proteomes" id="UP000202667"/>
    </source>
</evidence>